<dbReference type="InterPro" id="IPR002048">
    <property type="entry name" value="EF_hand_dom"/>
</dbReference>
<dbReference type="Pfam" id="PF13202">
    <property type="entry name" value="EF-hand_5"/>
    <property type="match status" value="1"/>
</dbReference>
<dbReference type="SUPFAM" id="SSF47473">
    <property type="entry name" value="EF-hand"/>
    <property type="match status" value="1"/>
</dbReference>
<evidence type="ECO:0000259" key="2">
    <source>
        <dbReference type="PROSITE" id="PS50222"/>
    </source>
</evidence>
<feature type="domain" description="EF-hand" evidence="2">
    <location>
        <begin position="64"/>
        <end position="95"/>
    </location>
</feature>
<dbReference type="EMBL" id="JAFEMO010000007">
    <property type="protein sequence ID" value="KAH7567405.1"/>
    <property type="molecule type" value="Genomic_DNA"/>
</dbReference>
<comment type="caution">
    <text evidence="3">The sequence shown here is derived from an EMBL/GenBank/DDBJ whole genome shotgun (WGS) entry which is preliminary data.</text>
</comment>
<name>A0ABQ8HSS6_9ROSI</name>
<gene>
    <name evidence="3" type="ORF">JRO89_XS07G0066800</name>
</gene>
<evidence type="ECO:0000313" key="4">
    <source>
        <dbReference type="Proteomes" id="UP000827721"/>
    </source>
</evidence>
<proteinExistence type="predicted"/>
<dbReference type="Pfam" id="PF13405">
    <property type="entry name" value="EF-hand_6"/>
    <property type="match status" value="1"/>
</dbReference>
<organism evidence="3 4">
    <name type="scientific">Xanthoceras sorbifolium</name>
    <dbReference type="NCBI Taxonomy" id="99658"/>
    <lineage>
        <taxon>Eukaryota</taxon>
        <taxon>Viridiplantae</taxon>
        <taxon>Streptophyta</taxon>
        <taxon>Embryophyta</taxon>
        <taxon>Tracheophyta</taxon>
        <taxon>Spermatophyta</taxon>
        <taxon>Magnoliopsida</taxon>
        <taxon>eudicotyledons</taxon>
        <taxon>Gunneridae</taxon>
        <taxon>Pentapetalae</taxon>
        <taxon>rosids</taxon>
        <taxon>malvids</taxon>
        <taxon>Sapindales</taxon>
        <taxon>Sapindaceae</taxon>
        <taxon>Xanthoceroideae</taxon>
        <taxon>Xanthoceras</taxon>
    </lineage>
</organism>
<keyword evidence="1" id="KW-0106">Calcium</keyword>
<accession>A0ABQ8HSS6</accession>
<keyword evidence="4" id="KW-1185">Reference proteome</keyword>
<evidence type="ECO:0000313" key="3">
    <source>
        <dbReference type="EMBL" id="KAH7567405.1"/>
    </source>
</evidence>
<dbReference type="Gene3D" id="1.10.238.10">
    <property type="entry name" value="EF-hand"/>
    <property type="match status" value="1"/>
</dbReference>
<feature type="domain" description="EF-hand" evidence="2">
    <location>
        <begin position="24"/>
        <end position="59"/>
    </location>
</feature>
<dbReference type="Proteomes" id="UP000827721">
    <property type="component" value="Unassembled WGS sequence"/>
</dbReference>
<dbReference type="SMART" id="SM00054">
    <property type="entry name" value="EFh"/>
    <property type="match status" value="2"/>
</dbReference>
<dbReference type="PROSITE" id="PS50222">
    <property type="entry name" value="EF_HAND_2"/>
    <property type="match status" value="2"/>
</dbReference>
<dbReference type="InterPro" id="IPR011992">
    <property type="entry name" value="EF-hand-dom_pair"/>
</dbReference>
<dbReference type="PROSITE" id="PS00018">
    <property type="entry name" value="EF_HAND_1"/>
    <property type="match status" value="2"/>
</dbReference>
<protein>
    <recommendedName>
        <fullName evidence="2">EF-hand domain-containing protein</fullName>
    </recommendedName>
</protein>
<evidence type="ECO:0000256" key="1">
    <source>
        <dbReference type="ARBA" id="ARBA00022837"/>
    </source>
</evidence>
<sequence>MAVAAEKSRGCLRSTRRKIVSVPYTEAQLERLFIRFDADEDGRLSKQELTKALDSLGSSFPAWRVWRALCHADEDGDGCINKDELNSLIKYIVKQGYDVNKWGGF</sequence>
<reference evidence="3 4" key="1">
    <citation type="submission" date="2021-02" db="EMBL/GenBank/DDBJ databases">
        <title>Plant Genome Project.</title>
        <authorList>
            <person name="Zhang R.-G."/>
        </authorList>
    </citation>
    <scope>NUCLEOTIDE SEQUENCE [LARGE SCALE GENOMIC DNA]</scope>
    <source>
        <tissue evidence="3">Leaves</tissue>
    </source>
</reference>
<dbReference type="CDD" id="cd00051">
    <property type="entry name" value="EFh"/>
    <property type="match status" value="1"/>
</dbReference>
<dbReference type="InterPro" id="IPR018247">
    <property type="entry name" value="EF_Hand_1_Ca_BS"/>
</dbReference>